<gene>
    <name evidence="2" type="ORF">SAMD00023353_2700580</name>
</gene>
<dbReference type="InterPro" id="IPR018870">
    <property type="entry name" value="Tti2"/>
</dbReference>
<proteinExistence type="inferred from homology"/>
<name>A0A1W2TGW7_ROSNE</name>
<evidence type="ECO:0000313" key="2">
    <source>
        <dbReference type="EMBL" id="GAP87353.2"/>
    </source>
</evidence>
<dbReference type="GO" id="GO:0016740">
    <property type="term" value="F:transferase activity"/>
    <property type="evidence" value="ECO:0007669"/>
    <property type="project" value="UniProtKB-KW"/>
</dbReference>
<reference evidence="2" key="1">
    <citation type="submission" date="2016-03" db="EMBL/GenBank/DDBJ databases">
        <title>Draft genome sequence of Rosellinia necatrix.</title>
        <authorList>
            <person name="Kanematsu S."/>
        </authorList>
    </citation>
    <scope>NUCLEOTIDE SEQUENCE [LARGE SCALE GENOMIC DNA]</scope>
    <source>
        <strain evidence="2">W97</strain>
    </source>
</reference>
<dbReference type="Proteomes" id="UP000054516">
    <property type="component" value="Unassembled WGS sequence"/>
</dbReference>
<protein>
    <submittedName>
        <fullName evidence="2">Putative tRNA nucleotidyltransferase protein</fullName>
    </submittedName>
</protein>
<dbReference type="Pfam" id="PF10521">
    <property type="entry name" value="Tti2"/>
    <property type="match status" value="2"/>
</dbReference>
<accession>A0A1W2TGW7</accession>
<dbReference type="PANTHER" id="PTHR32226">
    <property type="entry name" value="TELO2-INTERACTING PROTEIN 2"/>
    <property type="match status" value="1"/>
</dbReference>
<dbReference type="PANTHER" id="PTHR32226:SF2">
    <property type="entry name" value="TELO2-INTERACTING PROTEIN 2"/>
    <property type="match status" value="1"/>
</dbReference>
<dbReference type="AlphaFoldDB" id="A0A1W2TGW7"/>
<dbReference type="GO" id="GO:0110078">
    <property type="term" value="C:TTT Hsp90 cochaperone complex"/>
    <property type="evidence" value="ECO:0007669"/>
    <property type="project" value="InterPro"/>
</dbReference>
<evidence type="ECO:0000313" key="3">
    <source>
        <dbReference type="Proteomes" id="UP000054516"/>
    </source>
</evidence>
<dbReference type="STRING" id="77044.A0A1W2TGW7"/>
<dbReference type="EMBL" id="DF977472">
    <property type="protein sequence ID" value="GAP87353.2"/>
    <property type="molecule type" value="Genomic_DNA"/>
</dbReference>
<evidence type="ECO:0000256" key="1">
    <source>
        <dbReference type="ARBA" id="ARBA00034736"/>
    </source>
</evidence>
<dbReference type="GO" id="GO:0005829">
    <property type="term" value="C:cytosol"/>
    <property type="evidence" value="ECO:0007669"/>
    <property type="project" value="TreeGrafter"/>
</dbReference>
<dbReference type="OrthoDB" id="6417021at2759"/>
<keyword evidence="2" id="KW-0808">Transferase</keyword>
<dbReference type="GO" id="GO:0005634">
    <property type="term" value="C:nucleus"/>
    <property type="evidence" value="ECO:0007669"/>
    <property type="project" value="TreeGrafter"/>
</dbReference>
<keyword evidence="3" id="KW-1185">Reference proteome</keyword>
<comment type="similarity">
    <text evidence="1">Belongs to the TTI2 family.</text>
</comment>
<sequence length="473" mass="52074">MLRPLLNVARGLDAADVLPDVPESLVQAVPDGLSLDHIRTLVTETQDGSDAIAILSAVYAVLKSDRFESRLGDDVDPKPALHEIALQIGQMIEPICSGATYDEEDSTDYTSLSRAGLLGLHILRLLHTLGPRGGQTLPTRTLLSITAFTNRGDPWASGSCAELARSLLADYFRDVSPPQAVKPAPFLPQRLVRDAGADRKPSEETAPGTERAHFITQEILTGFLRPLFAKSRPAAVTASGRAAAFPEPGPRYSQGDGFGGGEDVAATKPWKYAHRHAVTIFEWAVENAESTERNLQTTGFSKAQRNLLDKIFREGIMVGYHHAKGHVRLVDFFCRTLRHLVGGIGILSVKYLKDVIPMISEILVDPFGTKYPPTLLSAMLLLQLVLQTCWPRIPHYCNEIIKIAMLSWLNVEGDNSFPPNKPTKEELKQQMIRTVEMLSAIMVAAKLDIFNRVRPLVTKDPRLHPLFISCEGP</sequence>
<organism evidence="2">
    <name type="scientific">Rosellinia necatrix</name>
    <name type="common">White root-rot fungus</name>
    <dbReference type="NCBI Taxonomy" id="77044"/>
    <lineage>
        <taxon>Eukaryota</taxon>
        <taxon>Fungi</taxon>
        <taxon>Dikarya</taxon>
        <taxon>Ascomycota</taxon>
        <taxon>Pezizomycotina</taxon>
        <taxon>Sordariomycetes</taxon>
        <taxon>Xylariomycetidae</taxon>
        <taxon>Xylariales</taxon>
        <taxon>Xylariaceae</taxon>
        <taxon>Rosellinia</taxon>
    </lineage>
</organism>